<name>A0A1H0BTJ1_9PSED</name>
<feature type="transmembrane region" description="Helical" evidence="9">
    <location>
        <begin position="97"/>
        <end position="116"/>
    </location>
</feature>
<dbReference type="FunFam" id="1.20.1250.20:FF:000001">
    <property type="entry name" value="Dicarboxylate MFS transporter"/>
    <property type="match status" value="1"/>
</dbReference>
<evidence type="ECO:0000313" key="12">
    <source>
        <dbReference type="Proteomes" id="UP000242957"/>
    </source>
</evidence>
<feature type="transmembrane region" description="Helical" evidence="9">
    <location>
        <begin position="249"/>
        <end position="267"/>
    </location>
</feature>
<evidence type="ECO:0000256" key="9">
    <source>
        <dbReference type="SAM" id="Phobius"/>
    </source>
</evidence>
<feature type="transmembrane region" description="Helical" evidence="9">
    <location>
        <begin position="316"/>
        <end position="335"/>
    </location>
</feature>
<dbReference type="SUPFAM" id="SSF103473">
    <property type="entry name" value="MFS general substrate transporter"/>
    <property type="match status" value="1"/>
</dbReference>
<comment type="similarity">
    <text evidence="2">Belongs to the major facilitator superfamily. Metabolite:H+ Symporter (MHS) family (TC 2.A.1.6) family.</text>
</comment>
<evidence type="ECO:0000259" key="10">
    <source>
        <dbReference type="PROSITE" id="PS50850"/>
    </source>
</evidence>
<dbReference type="PANTHER" id="PTHR43528">
    <property type="entry name" value="ALPHA-KETOGLUTARATE PERMEASE"/>
    <property type="match status" value="1"/>
</dbReference>
<dbReference type="InterPro" id="IPR036259">
    <property type="entry name" value="MFS_trans_sf"/>
</dbReference>
<keyword evidence="12" id="KW-1185">Reference proteome</keyword>
<dbReference type="PROSITE" id="PS50850">
    <property type="entry name" value="MFS"/>
    <property type="match status" value="1"/>
</dbReference>
<dbReference type="Gene3D" id="1.20.1250.20">
    <property type="entry name" value="MFS general substrate transporter like domains"/>
    <property type="match status" value="1"/>
</dbReference>
<feature type="transmembrane region" description="Helical" evidence="9">
    <location>
        <begin position="122"/>
        <end position="142"/>
    </location>
</feature>
<evidence type="ECO:0000256" key="7">
    <source>
        <dbReference type="ARBA" id="ARBA00022989"/>
    </source>
</evidence>
<feature type="domain" description="Major facilitator superfamily (MFS) profile" evidence="10">
    <location>
        <begin position="26"/>
        <end position="432"/>
    </location>
</feature>
<dbReference type="InterPro" id="IPR005829">
    <property type="entry name" value="Sugar_transporter_CS"/>
</dbReference>
<dbReference type="PROSITE" id="PS00216">
    <property type="entry name" value="SUGAR_TRANSPORT_1"/>
    <property type="match status" value="1"/>
</dbReference>
<keyword evidence="6" id="KW-0769">Symport</keyword>
<gene>
    <name evidence="11" type="ORF">SAMN05216193_103190</name>
</gene>
<dbReference type="InterPro" id="IPR011701">
    <property type="entry name" value="MFS"/>
</dbReference>
<organism evidence="11 12">
    <name type="scientific">Pseudomonas jinjuensis</name>
    <dbReference type="NCBI Taxonomy" id="198616"/>
    <lineage>
        <taxon>Bacteria</taxon>
        <taxon>Pseudomonadati</taxon>
        <taxon>Pseudomonadota</taxon>
        <taxon>Gammaproteobacteria</taxon>
        <taxon>Pseudomonadales</taxon>
        <taxon>Pseudomonadaceae</taxon>
        <taxon>Pseudomonas</taxon>
    </lineage>
</organism>
<keyword evidence="3" id="KW-0813">Transport</keyword>
<dbReference type="FunFam" id="1.20.1250.20:FF:000300">
    <property type="entry name" value="Dicarboxylate MFS transporter"/>
    <property type="match status" value="1"/>
</dbReference>
<proteinExistence type="inferred from homology"/>
<feature type="transmembrane region" description="Helical" evidence="9">
    <location>
        <begin position="377"/>
        <end position="398"/>
    </location>
</feature>
<feature type="transmembrane region" description="Helical" evidence="9">
    <location>
        <begin position="341"/>
        <end position="365"/>
    </location>
</feature>
<accession>A0A1H0BTJ1</accession>
<dbReference type="PANTHER" id="PTHR43528:SF5">
    <property type="entry name" value="PROLINE_BETAINE TRANSPORTER"/>
    <property type="match status" value="1"/>
</dbReference>
<dbReference type="NCBIfam" id="NF007710">
    <property type="entry name" value="PRK10406.1"/>
    <property type="match status" value="1"/>
</dbReference>
<dbReference type="GO" id="GO:0005886">
    <property type="term" value="C:plasma membrane"/>
    <property type="evidence" value="ECO:0007669"/>
    <property type="project" value="UniProtKB-SubCell"/>
</dbReference>
<evidence type="ECO:0000256" key="2">
    <source>
        <dbReference type="ARBA" id="ARBA00008240"/>
    </source>
</evidence>
<feature type="transmembrane region" description="Helical" evidence="9">
    <location>
        <begin position="163"/>
        <end position="186"/>
    </location>
</feature>
<keyword evidence="5 9" id="KW-0812">Transmembrane</keyword>
<evidence type="ECO:0000256" key="6">
    <source>
        <dbReference type="ARBA" id="ARBA00022847"/>
    </source>
</evidence>
<dbReference type="InterPro" id="IPR051084">
    <property type="entry name" value="H+-coupled_symporters"/>
</dbReference>
<evidence type="ECO:0000313" key="11">
    <source>
        <dbReference type="EMBL" id="SDN48979.1"/>
    </source>
</evidence>
<dbReference type="GO" id="GO:0015293">
    <property type="term" value="F:symporter activity"/>
    <property type="evidence" value="ECO:0007669"/>
    <property type="project" value="UniProtKB-KW"/>
</dbReference>
<dbReference type="OrthoDB" id="3690818at2"/>
<dbReference type="EMBL" id="FNIJ01000003">
    <property type="protein sequence ID" value="SDN48979.1"/>
    <property type="molecule type" value="Genomic_DNA"/>
</dbReference>
<feature type="transmembrane region" description="Helical" evidence="9">
    <location>
        <begin position="410"/>
        <end position="428"/>
    </location>
</feature>
<sequence>MDTSTTLSASAVASAQPKTTAQQLRSIFSGSVGNLVEWYDWYVYAAFSLYFAKAFFPQGDLTAQLLNSAAVFAIGFLMRPIGGWLMGVYADRKGRKAALLLSVLLMCFGSLIIAVTPGYASIGVAAPALLVFARLLQGLSVGGEYGTSATYLSEMAGKERRGFFASFQYVTLISGQLLALGVLILLQNVLTTEQLESWGWRIPFLIGAACAITALWLRRGMEETESFTKTQNREKKEGVLRTLMRHPKAVFTVIGLTLGGSLAFYTYTTYMQKYLVNTVQMSKADATMISAASLFLFMLLQPIMGALSDRIGRRPLLLGFGVMGTLCTVPILGMLQSVTSMWGAFALIMFALVIVSGYTSVNAIVKAELFPAEIRAIGVGLPYALTQSVAGGTVEYVALWFKSVGNESGFFWYITAGIACSLLVYMFMPDTRDTSLIDRD</sequence>
<keyword evidence="4" id="KW-1003">Cell membrane</keyword>
<keyword evidence="7 9" id="KW-1133">Transmembrane helix</keyword>
<dbReference type="Pfam" id="PF07690">
    <property type="entry name" value="MFS_1"/>
    <property type="match status" value="1"/>
</dbReference>
<keyword evidence="8 9" id="KW-0472">Membrane</keyword>
<dbReference type="STRING" id="198616.SAMN05216193_103190"/>
<protein>
    <submittedName>
        <fullName evidence="11">MFS transporter, MHS family, alpha-ketoglutarate permease</fullName>
    </submittedName>
</protein>
<feature type="transmembrane region" description="Helical" evidence="9">
    <location>
        <begin position="287"/>
        <end position="304"/>
    </location>
</feature>
<dbReference type="AlphaFoldDB" id="A0A1H0BTJ1"/>
<feature type="transmembrane region" description="Helical" evidence="9">
    <location>
        <begin position="198"/>
        <end position="217"/>
    </location>
</feature>
<evidence type="ECO:0000256" key="4">
    <source>
        <dbReference type="ARBA" id="ARBA00022475"/>
    </source>
</evidence>
<evidence type="ECO:0000256" key="3">
    <source>
        <dbReference type="ARBA" id="ARBA00022448"/>
    </source>
</evidence>
<comment type="subcellular location">
    <subcellularLocation>
        <location evidence="1">Cell membrane</location>
        <topology evidence="1">Multi-pass membrane protein</topology>
    </subcellularLocation>
</comment>
<reference evidence="12" key="1">
    <citation type="submission" date="2016-10" db="EMBL/GenBank/DDBJ databases">
        <authorList>
            <person name="Varghese N."/>
            <person name="Submissions S."/>
        </authorList>
    </citation>
    <scope>NUCLEOTIDE SEQUENCE [LARGE SCALE GENOMIC DNA]</scope>
    <source>
        <strain evidence="12">JCM 21621</strain>
    </source>
</reference>
<evidence type="ECO:0000256" key="5">
    <source>
        <dbReference type="ARBA" id="ARBA00022692"/>
    </source>
</evidence>
<dbReference type="InterPro" id="IPR020846">
    <property type="entry name" value="MFS_dom"/>
</dbReference>
<dbReference type="Proteomes" id="UP000242957">
    <property type="component" value="Unassembled WGS sequence"/>
</dbReference>
<evidence type="ECO:0000256" key="1">
    <source>
        <dbReference type="ARBA" id="ARBA00004651"/>
    </source>
</evidence>
<evidence type="ECO:0000256" key="8">
    <source>
        <dbReference type="ARBA" id="ARBA00023136"/>
    </source>
</evidence>
<feature type="transmembrane region" description="Helical" evidence="9">
    <location>
        <begin position="65"/>
        <end position="85"/>
    </location>
</feature>
<dbReference type="PROSITE" id="PS00217">
    <property type="entry name" value="SUGAR_TRANSPORT_2"/>
    <property type="match status" value="1"/>
</dbReference>
<dbReference type="CDD" id="cd17367">
    <property type="entry name" value="MFS_KgtP"/>
    <property type="match status" value="1"/>
</dbReference>
<dbReference type="RefSeq" id="WP_084311551.1">
    <property type="nucleotide sequence ID" value="NZ_FNIJ01000003.1"/>
</dbReference>